<reference evidence="2" key="1">
    <citation type="submission" date="2021-02" db="EMBL/GenBank/DDBJ databases">
        <authorList>
            <person name="Nowell W R."/>
        </authorList>
    </citation>
    <scope>NUCLEOTIDE SEQUENCE</scope>
</reference>
<evidence type="ECO:0000313" key="2">
    <source>
        <dbReference type="EMBL" id="CAF1141606.1"/>
    </source>
</evidence>
<protein>
    <submittedName>
        <fullName evidence="2">Uncharacterized protein</fullName>
    </submittedName>
</protein>
<organism evidence="2 3">
    <name type="scientific">Adineta ricciae</name>
    <name type="common">Rotifer</name>
    <dbReference type="NCBI Taxonomy" id="249248"/>
    <lineage>
        <taxon>Eukaryota</taxon>
        <taxon>Metazoa</taxon>
        <taxon>Spiralia</taxon>
        <taxon>Gnathifera</taxon>
        <taxon>Rotifera</taxon>
        <taxon>Eurotatoria</taxon>
        <taxon>Bdelloidea</taxon>
        <taxon>Adinetida</taxon>
        <taxon>Adinetidae</taxon>
        <taxon>Adineta</taxon>
    </lineage>
</organism>
<keyword evidence="3" id="KW-1185">Reference proteome</keyword>
<accession>A0A814S832</accession>
<feature type="transmembrane region" description="Helical" evidence="1">
    <location>
        <begin position="20"/>
        <end position="45"/>
    </location>
</feature>
<comment type="caution">
    <text evidence="2">The sequence shown here is derived from an EMBL/GenBank/DDBJ whole genome shotgun (WGS) entry which is preliminary data.</text>
</comment>
<keyword evidence="1" id="KW-1133">Transmembrane helix</keyword>
<proteinExistence type="predicted"/>
<sequence>MIVLDWLQTCEFVRANSEKFVLYCLCGCLAGISVILLSIIIILFVNKYCEFNDDDDDDDDDNDELSPDLQDEYVQKLANLPVYRYNGRTHQELYDV</sequence>
<keyword evidence="1" id="KW-0472">Membrane</keyword>
<evidence type="ECO:0000256" key="1">
    <source>
        <dbReference type="SAM" id="Phobius"/>
    </source>
</evidence>
<gene>
    <name evidence="2" type="ORF">XAT740_LOCUS20452</name>
</gene>
<name>A0A814S832_ADIRI</name>
<evidence type="ECO:0000313" key="3">
    <source>
        <dbReference type="Proteomes" id="UP000663828"/>
    </source>
</evidence>
<dbReference type="EMBL" id="CAJNOR010001430">
    <property type="protein sequence ID" value="CAF1141606.1"/>
    <property type="molecule type" value="Genomic_DNA"/>
</dbReference>
<dbReference type="Proteomes" id="UP000663828">
    <property type="component" value="Unassembled WGS sequence"/>
</dbReference>
<dbReference type="AlphaFoldDB" id="A0A814S832"/>
<keyword evidence="1" id="KW-0812">Transmembrane</keyword>